<dbReference type="InterPro" id="IPR014710">
    <property type="entry name" value="RmlC-like_jellyroll"/>
</dbReference>
<reference evidence="2 3" key="1">
    <citation type="submission" date="2018-11" db="EMBL/GenBank/DDBJ databases">
        <authorList>
            <person name="Zhou Z."/>
            <person name="Wang G."/>
        </authorList>
    </citation>
    <scope>NUCLEOTIDE SEQUENCE [LARGE SCALE GENOMIC DNA]</scope>
    <source>
        <strain evidence="2 3">KCTC42998</strain>
    </source>
</reference>
<dbReference type="InterPro" id="IPR000595">
    <property type="entry name" value="cNMP-bd_dom"/>
</dbReference>
<comment type="caution">
    <text evidence="2">The sequence shown here is derived from an EMBL/GenBank/DDBJ whole genome shotgun (WGS) entry which is preliminary data.</text>
</comment>
<name>A0A3P1CK33_9BACT</name>
<sequence>MNPDYLARLQRYMNGIIGQKPEQWEPFISAFEYAEYPKKSFLIREGEVENYLYFILEGGTSSFFVNEGREKCLDLWFADHFVSSYMSFLTRKPSQIFIQALFPTKTLRIPHQVLQELYARRDESNKVGRLLAEGLYIARTQREIQFLSQTAEERYLDLMRKQPALIQQLPVKTVASYLGIHPESLSRIRKQVMP</sequence>
<accession>A0A3P1CK33</accession>
<dbReference type="SUPFAM" id="SSF51206">
    <property type="entry name" value="cAMP-binding domain-like"/>
    <property type="match status" value="1"/>
</dbReference>
<dbReference type="Proteomes" id="UP000274271">
    <property type="component" value="Unassembled WGS sequence"/>
</dbReference>
<evidence type="ECO:0000259" key="1">
    <source>
        <dbReference type="PROSITE" id="PS50042"/>
    </source>
</evidence>
<dbReference type="InterPro" id="IPR018490">
    <property type="entry name" value="cNMP-bd_dom_sf"/>
</dbReference>
<feature type="domain" description="Cyclic nucleotide-binding" evidence="1">
    <location>
        <begin position="27"/>
        <end position="117"/>
    </location>
</feature>
<dbReference type="CDD" id="cd00038">
    <property type="entry name" value="CAP_ED"/>
    <property type="match status" value="1"/>
</dbReference>
<protein>
    <submittedName>
        <fullName evidence="2">Crp/Fnr family transcriptional regulator</fullName>
    </submittedName>
</protein>
<dbReference type="OrthoDB" id="663011at2"/>
<gene>
    <name evidence="2" type="ORF">EHT87_14955</name>
</gene>
<proteinExistence type="predicted"/>
<organism evidence="2 3">
    <name type="scientific">Larkinella knui</name>
    <dbReference type="NCBI Taxonomy" id="2025310"/>
    <lineage>
        <taxon>Bacteria</taxon>
        <taxon>Pseudomonadati</taxon>
        <taxon>Bacteroidota</taxon>
        <taxon>Cytophagia</taxon>
        <taxon>Cytophagales</taxon>
        <taxon>Spirosomataceae</taxon>
        <taxon>Larkinella</taxon>
    </lineage>
</organism>
<dbReference type="EMBL" id="RQJP01000003">
    <property type="protein sequence ID" value="RRB13560.1"/>
    <property type="molecule type" value="Genomic_DNA"/>
</dbReference>
<keyword evidence="3" id="KW-1185">Reference proteome</keyword>
<dbReference type="RefSeq" id="WP_124907458.1">
    <property type="nucleotide sequence ID" value="NZ_RQJP01000003.1"/>
</dbReference>
<evidence type="ECO:0000313" key="2">
    <source>
        <dbReference type="EMBL" id="RRB13560.1"/>
    </source>
</evidence>
<dbReference type="Pfam" id="PF00027">
    <property type="entry name" value="cNMP_binding"/>
    <property type="match status" value="1"/>
</dbReference>
<dbReference type="Gene3D" id="2.60.120.10">
    <property type="entry name" value="Jelly Rolls"/>
    <property type="match status" value="1"/>
</dbReference>
<dbReference type="PROSITE" id="PS50042">
    <property type="entry name" value="CNMP_BINDING_3"/>
    <property type="match status" value="1"/>
</dbReference>
<evidence type="ECO:0000313" key="3">
    <source>
        <dbReference type="Proteomes" id="UP000274271"/>
    </source>
</evidence>
<dbReference type="AlphaFoldDB" id="A0A3P1CK33"/>